<organism evidence="4 5">
    <name type="scientific">Ramularia collo-cygni</name>
    <dbReference type="NCBI Taxonomy" id="112498"/>
    <lineage>
        <taxon>Eukaryota</taxon>
        <taxon>Fungi</taxon>
        <taxon>Dikarya</taxon>
        <taxon>Ascomycota</taxon>
        <taxon>Pezizomycotina</taxon>
        <taxon>Dothideomycetes</taxon>
        <taxon>Dothideomycetidae</taxon>
        <taxon>Mycosphaerellales</taxon>
        <taxon>Mycosphaerellaceae</taxon>
        <taxon>Ramularia</taxon>
    </lineage>
</organism>
<dbReference type="PROSITE" id="PS51425">
    <property type="entry name" value="SCD"/>
    <property type="match status" value="1"/>
</dbReference>
<feature type="compositionally biased region" description="Acidic residues" evidence="2">
    <location>
        <begin position="1139"/>
        <end position="1179"/>
    </location>
</feature>
<name>A0A2D3V0V2_9PEZI</name>
<dbReference type="EMBL" id="FJUY01000006">
    <property type="protein sequence ID" value="CZT19110.1"/>
    <property type="molecule type" value="Genomic_DNA"/>
</dbReference>
<dbReference type="InterPro" id="IPR056396">
    <property type="entry name" value="HEAT_SCC3-SA"/>
</dbReference>
<evidence type="ECO:0000259" key="3">
    <source>
        <dbReference type="PROSITE" id="PS51425"/>
    </source>
</evidence>
<dbReference type="InterPro" id="IPR039662">
    <property type="entry name" value="Cohesin_Scc3/SA"/>
</dbReference>
<dbReference type="SUPFAM" id="SSF48371">
    <property type="entry name" value="ARM repeat"/>
    <property type="match status" value="1"/>
</dbReference>
<dbReference type="AlphaFoldDB" id="A0A2D3V0V2"/>
<evidence type="ECO:0000256" key="1">
    <source>
        <dbReference type="SAM" id="Coils"/>
    </source>
</evidence>
<feature type="region of interest" description="Disordered" evidence="2">
    <location>
        <begin position="1005"/>
        <end position="1042"/>
    </location>
</feature>
<dbReference type="Proteomes" id="UP000225277">
    <property type="component" value="Unassembled WGS sequence"/>
</dbReference>
<evidence type="ECO:0000256" key="2">
    <source>
        <dbReference type="SAM" id="MobiDB-lite"/>
    </source>
</evidence>
<keyword evidence="5" id="KW-1185">Reference proteome</keyword>
<dbReference type="GO" id="GO:0003682">
    <property type="term" value="F:chromatin binding"/>
    <property type="evidence" value="ECO:0007669"/>
    <property type="project" value="TreeGrafter"/>
</dbReference>
<dbReference type="Pfam" id="PF21581">
    <property type="entry name" value="SCD"/>
    <property type="match status" value="1"/>
</dbReference>
<feature type="domain" description="SCD" evidence="3">
    <location>
        <begin position="358"/>
        <end position="443"/>
    </location>
</feature>
<dbReference type="InterPro" id="IPR011989">
    <property type="entry name" value="ARM-like"/>
</dbReference>
<dbReference type="Pfam" id="PF24571">
    <property type="entry name" value="HEAT_SCC3-SA"/>
    <property type="match status" value="1"/>
</dbReference>
<keyword evidence="1" id="KW-0175">Coiled coil</keyword>
<sequence>MESPASSAADASVAPRASARVRRAPEHFVTSTFTANGKRKRPGNDGADGDVDMDEDDAEAEEESEEDDDPEDDEPAEEELRERAKRARKPKSTAVKGAASKKPAQKKSKTNGLTLPIRGTVKAAPKKRIPKKAKVLDEADAEAAGGLYADLFAHDKTIDEVVKEWLAAFEEHESRALADVINFVLKSAGCNGKLTEFDIEDPDGATARLTDLQDEHQATEPTDYPLIAKGKTGGNFKQSVTGFLHRLTKAIGASGLLTSNPQLMENIEVWLSTMSTASNRSFRHTAAVASLSVITALCEVARELVDQTANLKRSADAERKKARANKERVKDFDRKAEEASANLEFTEERLRDWFETIFIHRYRDIDPAVRRDCVAALGDWIIIMPDTFFDGHHLRYLGWLLSDDSGATRLEVVHQLQRLYNDSDKFGGLKTFTERFRTRFVEMGTSDVDLNVRVASIELLGVLRNNDLLEPDDIDAVGRLVFHEESRVRKAVGGFFSENVNDLYDSKVIDLEGLEALEELLPDANENNFEAPRLAWLKFKSLAEVLLSYDHHDQIPNQLQRSDADGSLILLAAGTESRFTLAVDALYDKISELKDWQALAGYLLFDHSEGRPHASTSDTLSSLKHECTLSESEEMTLLEVLNACLKRSLTDLADAITTAKGKGKASKKDELQDDLEEAVRNLSDMLPKLLKKFGDSPGTAAAVLRLEGVFGLPLLQSLRQDPTSNNALLDDLRKQIMSHSTDEVLAPAATAILHAKSYGELDDTAMEKLSALWDDVVGNLAELLNVDVIEVRGASSIQELEALSNNLLRIIRLSQVASCILPLEDSAVSGTNAAVDKEYSGPIDFIIGLILRATHSNGPSPDPQEATLEDLVAARACEAALFYTRWKLLEICESIQAGTNSSEAYESLEALATRRDTLATNIAAVLDSRKTKDQISLVMAASILDLYTASASLRTQTARPGTSDDYTALVMDMDTQHENAVMKVFIAHEKEFARLSGKKLEGATIEEADEDVDADPIDDDPVSDSESEDEATQTQTQDAQRSRDLKLMKPLIAEQKLCALAGKLALAITAGVIDDKTTRKRFERNRTKLGPNFRECVAYLDTSAVSKKQTGKSKSAKLNGKAAPRKAKANAKSTALVVDDIEDGVDEIEDEDAGAQPDVEEDEDVINAEPLDEEMNGAD</sequence>
<accession>A0A2D3V0V2</accession>
<evidence type="ECO:0000313" key="4">
    <source>
        <dbReference type="EMBL" id="CZT19110.1"/>
    </source>
</evidence>
<dbReference type="GO" id="GO:0000785">
    <property type="term" value="C:chromatin"/>
    <property type="evidence" value="ECO:0007669"/>
    <property type="project" value="TreeGrafter"/>
</dbReference>
<feature type="compositionally biased region" description="Acidic residues" evidence="2">
    <location>
        <begin position="1005"/>
        <end position="1031"/>
    </location>
</feature>
<dbReference type="InterPro" id="IPR016024">
    <property type="entry name" value="ARM-type_fold"/>
</dbReference>
<dbReference type="PANTHER" id="PTHR11199">
    <property type="entry name" value="STROMAL ANTIGEN"/>
    <property type="match status" value="1"/>
</dbReference>
<evidence type="ECO:0000313" key="5">
    <source>
        <dbReference type="Proteomes" id="UP000225277"/>
    </source>
</evidence>
<feature type="region of interest" description="Disordered" evidence="2">
    <location>
        <begin position="1"/>
        <end position="115"/>
    </location>
</feature>
<dbReference type="GO" id="GO:0007062">
    <property type="term" value="P:sister chromatid cohesion"/>
    <property type="evidence" value="ECO:0007669"/>
    <property type="project" value="UniProtKB-ARBA"/>
</dbReference>
<feature type="compositionally biased region" description="Acidic residues" evidence="2">
    <location>
        <begin position="47"/>
        <end position="79"/>
    </location>
</feature>
<dbReference type="GeneID" id="35600124"/>
<feature type="compositionally biased region" description="Low complexity" evidence="2">
    <location>
        <begin position="1"/>
        <end position="18"/>
    </location>
</feature>
<feature type="coiled-coil region" evidence="1">
    <location>
        <begin position="329"/>
        <end position="356"/>
    </location>
</feature>
<dbReference type="GO" id="GO:0008278">
    <property type="term" value="C:cohesin complex"/>
    <property type="evidence" value="ECO:0007669"/>
    <property type="project" value="TreeGrafter"/>
</dbReference>
<dbReference type="Pfam" id="PF08514">
    <property type="entry name" value="STAG"/>
    <property type="match status" value="1"/>
</dbReference>
<proteinExistence type="predicted"/>
<feature type="region of interest" description="Disordered" evidence="2">
    <location>
        <begin position="1108"/>
        <end position="1179"/>
    </location>
</feature>
<dbReference type="PANTHER" id="PTHR11199:SF0">
    <property type="entry name" value="LD34181P-RELATED"/>
    <property type="match status" value="1"/>
</dbReference>
<dbReference type="RefSeq" id="XP_023626000.1">
    <property type="nucleotide sequence ID" value="XM_023770232.1"/>
</dbReference>
<dbReference type="InterPro" id="IPR020839">
    <property type="entry name" value="SCD"/>
</dbReference>
<dbReference type="Gene3D" id="1.25.10.10">
    <property type="entry name" value="Leucine-rich Repeat Variant"/>
    <property type="match status" value="1"/>
</dbReference>
<dbReference type="InterPro" id="IPR013721">
    <property type="entry name" value="STAG"/>
</dbReference>
<reference evidence="4 5" key="1">
    <citation type="submission" date="2016-03" db="EMBL/GenBank/DDBJ databases">
        <authorList>
            <person name="Ploux O."/>
        </authorList>
    </citation>
    <scope>NUCLEOTIDE SEQUENCE [LARGE SCALE GENOMIC DNA]</scope>
    <source>
        <strain evidence="4 5">URUG2</strain>
    </source>
</reference>
<dbReference type="OrthoDB" id="498590at2759"/>
<protein>
    <recommendedName>
        <fullName evidence="3">SCD domain-containing protein</fullName>
    </recommendedName>
</protein>
<dbReference type="STRING" id="112498.A0A2D3V0V2"/>
<dbReference type="GO" id="GO:0005634">
    <property type="term" value="C:nucleus"/>
    <property type="evidence" value="ECO:0007669"/>
    <property type="project" value="TreeGrafter"/>
</dbReference>
<gene>
    <name evidence="4" type="ORF">RCC_04956</name>
</gene>